<feature type="domain" description="Response regulatory" evidence="8">
    <location>
        <begin position="7"/>
        <end position="123"/>
    </location>
</feature>
<gene>
    <name evidence="9" type="ORF">HC246_22990</name>
</gene>
<dbReference type="Gene3D" id="1.10.287.130">
    <property type="match status" value="1"/>
</dbReference>
<reference evidence="9 10" key="1">
    <citation type="submission" date="2020-03" db="EMBL/GenBank/DDBJ databases">
        <title>Draft Genome Sequence of 2-Methylisoborneol Producing Pseudanabaena yagii Strain GIHE-NHR1 Isolated from North Han River in South Korea.</title>
        <authorList>
            <person name="Jeong J."/>
        </authorList>
    </citation>
    <scope>NUCLEOTIDE SEQUENCE [LARGE SCALE GENOMIC DNA]</scope>
    <source>
        <strain evidence="9 10">GIHE-NHR1</strain>
    </source>
</reference>
<evidence type="ECO:0000256" key="6">
    <source>
        <dbReference type="PROSITE-ProRule" id="PRU00169"/>
    </source>
</evidence>
<comment type="catalytic activity">
    <reaction evidence="1">
        <text>ATP + protein L-histidine = ADP + protein N-phospho-L-histidine.</text>
        <dbReference type="EC" id="2.7.13.3"/>
    </reaction>
</comment>
<evidence type="ECO:0000259" key="7">
    <source>
        <dbReference type="PROSITE" id="PS50109"/>
    </source>
</evidence>
<accession>A0ABX1M421</accession>
<dbReference type="CDD" id="cd00082">
    <property type="entry name" value="HisKA"/>
    <property type="match status" value="1"/>
</dbReference>
<dbReference type="InterPro" id="IPR011006">
    <property type="entry name" value="CheY-like_superfamily"/>
</dbReference>
<dbReference type="InterPro" id="IPR001789">
    <property type="entry name" value="Sig_transdc_resp-reg_receiver"/>
</dbReference>
<dbReference type="EC" id="2.7.13.3" evidence="2"/>
<evidence type="ECO:0000313" key="10">
    <source>
        <dbReference type="Proteomes" id="UP000738376"/>
    </source>
</evidence>
<dbReference type="Pfam" id="PF00512">
    <property type="entry name" value="HisKA"/>
    <property type="match status" value="1"/>
</dbReference>
<dbReference type="SMART" id="SM00387">
    <property type="entry name" value="HATPase_c"/>
    <property type="match status" value="1"/>
</dbReference>
<keyword evidence="10" id="KW-1185">Reference proteome</keyword>
<dbReference type="InterPro" id="IPR036097">
    <property type="entry name" value="HisK_dim/P_sf"/>
</dbReference>
<feature type="modified residue" description="4-aspartylphosphate" evidence="6">
    <location>
        <position position="56"/>
    </location>
</feature>
<evidence type="ECO:0000256" key="2">
    <source>
        <dbReference type="ARBA" id="ARBA00012438"/>
    </source>
</evidence>
<dbReference type="Pfam" id="PF02518">
    <property type="entry name" value="HATPase_c"/>
    <property type="match status" value="1"/>
</dbReference>
<keyword evidence="4" id="KW-0808">Transferase</keyword>
<dbReference type="Gene3D" id="3.40.50.2300">
    <property type="match status" value="1"/>
</dbReference>
<evidence type="ECO:0000256" key="1">
    <source>
        <dbReference type="ARBA" id="ARBA00000085"/>
    </source>
</evidence>
<dbReference type="SMART" id="SM00388">
    <property type="entry name" value="HisKA"/>
    <property type="match status" value="1"/>
</dbReference>
<dbReference type="SUPFAM" id="SSF47384">
    <property type="entry name" value="Homodimeric domain of signal transducing histidine kinase"/>
    <property type="match status" value="1"/>
</dbReference>
<evidence type="ECO:0000256" key="3">
    <source>
        <dbReference type="ARBA" id="ARBA00022553"/>
    </source>
</evidence>
<dbReference type="PANTHER" id="PTHR43547:SF2">
    <property type="entry name" value="HYBRID SIGNAL TRANSDUCTION HISTIDINE KINASE C"/>
    <property type="match status" value="1"/>
</dbReference>
<dbReference type="InterPro" id="IPR005467">
    <property type="entry name" value="His_kinase_dom"/>
</dbReference>
<dbReference type="PROSITE" id="PS50109">
    <property type="entry name" value="HIS_KIN"/>
    <property type="match status" value="1"/>
</dbReference>
<dbReference type="InterPro" id="IPR004358">
    <property type="entry name" value="Sig_transdc_His_kin-like_C"/>
</dbReference>
<comment type="caution">
    <text evidence="9">The sequence shown here is derived from an EMBL/GenBank/DDBJ whole genome shotgun (WGS) entry which is preliminary data.</text>
</comment>
<sequence length="382" mass="42810">MNQPIPNVLVVDDEPNNFDVIETFLSEQDYQLYYASSGDSALSILETVKPDLILLDVMMPGIDGMEVCQRIKAMPEWESVPIIMVTALTSKEDLARCLNAGADDFIGKPVNSTELRARVNSMMRIKQQYDSIKNLSNLQSQTIDVLQNSLKELSGNLASSLPHELNTPLNGIVGAIGILLEEYETMPPEEIKEFLLLAQESSTRLEKLTRKFLTYVYLELSPYKSPSSRASQIQREKGSDAKFITNIAHDQAKREKRSTDLLCDLDEAIVAVSNQDMRSILCELLENAFKFSKVGTEVKLSSKVVNNHLHLAISDHGWGMTEDQISKIGAFMQFERKMHEQQGSGLGLKIVTKIVENYGGKFSISSIYRQETTVNLELPLIE</sequence>
<dbReference type="PANTHER" id="PTHR43547">
    <property type="entry name" value="TWO-COMPONENT HISTIDINE KINASE"/>
    <property type="match status" value="1"/>
</dbReference>
<proteinExistence type="predicted"/>
<evidence type="ECO:0000256" key="5">
    <source>
        <dbReference type="ARBA" id="ARBA00023012"/>
    </source>
</evidence>
<dbReference type="SMART" id="SM00448">
    <property type="entry name" value="REC"/>
    <property type="match status" value="1"/>
</dbReference>
<keyword evidence="5" id="KW-0902">Two-component regulatory system</keyword>
<evidence type="ECO:0000313" key="9">
    <source>
        <dbReference type="EMBL" id="NMF60807.1"/>
    </source>
</evidence>
<dbReference type="EMBL" id="JAAVJL010000004">
    <property type="protein sequence ID" value="NMF60807.1"/>
    <property type="molecule type" value="Genomic_DNA"/>
</dbReference>
<dbReference type="PROSITE" id="PS50110">
    <property type="entry name" value="RESPONSE_REGULATORY"/>
    <property type="match status" value="1"/>
</dbReference>
<organism evidence="9 10">
    <name type="scientific">Pseudanabaena yagii GIHE-NHR1</name>
    <dbReference type="NCBI Taxonomy" id="2722753"/>
    <lineage>
        <taxon>Bacteria</taxon>
        <taxon>Bacillati</taxon>
        <taxon>Cyanobacteriota</taxon>
        <taxon>Cyanophyceae</taxon>
        <taxon>Pseudanabaenales</taxon>
        <taxon>Pseudanabaenaceae</taxon>
        <taxon>Pseudanabaena</taxon>
        <taxon>Pseudanabaena yagii</taxon>
    </lineage>
</organism>
<dbReference type="Proteomes" id="UP000738376">
    <property type="component" value="Unassembled WGS sequence"/>
</dbReference>
<dbReference type="RefSeq" id="WP_169365746.1">
    <property type="nucleotide sequence ID" value="NZ_JAAVJL010000004.1"/>
</dbReference>
<dbReference type="PRINTS" id="PR00344">
    <property type="entry name" value="BCTRLSENSOR"/>
</dbReference>
<dbReference type="InterPro" id="IPR003661">
    <property type="entry name" value="HisK_dim/P_dom"/>
</dbReference>
<keyword evidence="4" id="KW-0418">Kinase</keyword>
<dbReference type="InterPro" id="IPR036890">
    <property type="entry name" value="HATPase_C_sf"/>
</dbReference>
<keyword evidence="3 6" id="KW-0597">Phosphoprotein</keyword>
<dbReference type="Pfam" id="PF00072">
    <property type="entry name" value="Response_reg"/>
    <property type="match status" value="1"/>
</dbReference>
<dbReference type="Gene3D" id="3.30.565.10">
    <property type="entry name" value="Histidine kinase-like ATPase, C-terminal domain"/>
    <property type="match status" value="1"/>
</dbReference>
<dbReference type="SUPFAM" id="SSF55874">
    <property type="entry name" value="ATPase domain of HSP90 chaperone/DNA topoisomerase II/histidine kinase"/>
    <property type="match status" value="1"/>
</dbReference>
<dbReference type="InterPro" id="IPR003594">
    <property type="entry name" value="HATPase_dom"/>
</dbReference>
<evidence type="ECO:0000259" key="8">
    <source>
        <dbReference type="PROSITE" id="PS50110"/>
    </source>
</evidence>
<name>A0ABX1M421_9CYAN</name>
<evidence type="ECO:0000256" key="4">
    <source>
        <dbReference type="ARBA" id="ARBA00022777"/>
    </source>
</evidence>
<dbReference type="SUPFAM" id="SSF52172">
    <property type="entry name" value="CheY-like"/>
    <property type="match status" value="1"/>
</dbReference>
<feature type="domain" description="Histidine kinase" evidence="7">
    <location>
        <begin position="160"/>
        <end position="382"/>
    </location>
</feature>
<protein>
    <recommendedName>
        <fullName evidence="2">histidine kinase</fullName>
        <ecNumber evidence="2">2.7.13.3</ecNumber>
    </recommendedName>
</protein>